<evidence type="ECO:0000256" key="1">
    <source>
        <dbReference type="ARBA" id="ARBA00004496"/>
    </source>
</evidence>
<gene>
    <name evidence="6" type="ORF">KGF57_000659</name>
</gene>
<feature type="domain" description="Svf1-like N-terminal" evidence="4">
    <location>
        <begin position="163"/>
        <end position="323"/>
    </location>
</feature>
<dbReference type="PANTHER" id="PTHR47107:SF1">
    <property type="entry name" value="CERAMIDE-BINDING PROTEIN SVF1-RELATED"/>
    <property type="match status" value="1"/>
</dbReference>
<evidence type="ECO:0000256" key="3">
    <source>
        <dbReference type="ARBA" id="ARBA00022490"/>
    </source>
</evidence>
<keyword evidence="7" id="KW-1185">Reference proteome</keyword>
<dbReference type="GO" id="GO:0005737">
    <property type="term" value="C:cytoplasm"/>
    <property type="evidence" value="ECO:0007669"/>
    <property type="project" value="UniProtKB-SubCell"/>
</dbReference>
<reference evidence="6 7" key="1">
    <citation type="journal article" date="2022" name="DNA Res.">
        <title>Genome analysis of five recently described species of the CUG-Ser clade uncovers Candida theae as a new hybrid lineage with pathogenic potential in the Candida parapsilosis species complex.</title>
        <authorList>
            <person name="Mixao V."/>
            <person name="Del Olmo V."/>
            <person name="Hegedusova E."/>
            <person name="Saus E."/>
            <person name="Pryszcz L."/>
            <person name="Cillingova A."/>
            <person name="Nosek J."/>
            <person name="Gabaldon T."/>
        </authorList>
    </citation>
    <scope>NUCLEOTIDE SEQUENCE [LARGE SCALE GENOMIC DNA]</scope>
    <source>
        <strain evidence="6 7">CBS 12239</strain>
    </source>
</reference>
<evidence type="ECO:0000259" key="4">
    <source>
        <dbReference type="Pfam" id="PF08622"/>
    </source>
</evidence>
<dbReference type="EMBL" id="JAIHNG010000035">
    <property type="protein sequence ID" value="KAI5966695.1"/>
    <property type="molecule type" value="Genomic_DNA"/>
</dbReference>
<proteinExistence type="inferred from homology"/>
<comment type="similarity">
    <text evidence="2">Belongs to the SVF1 family.</text>
</comment>
<sequence length="476" mass="54320">MSSVRAPLDKDTTVVTLSNDIVEQIKQLSTTRVKLVVANGNYYVKVPSRAEESTEYYVNLAQKFKTKYQEYIDLYNSKKDLKKLVELHNMLADWKAQLWENTMWKYIQGGIAAVAGTQEPEYGPDAIHPITKRIPEDFKSENKVSRPTKSADFTWQKPNYTNVETQTFYFTDLATNNVGFCQLIHSNIMGVHTTAQFTFRLYNIKDPSKTIWTSTKLENFKIVDGVNFEADNLKFEMVDSKTYKLRSFVCNESIVELEVERLTDGVIFGDDGMTFYGDDINQPWGSMRHLFWPRCSINGRILTKKLGEVKITNGYTMFVMALQGMKPHHAAKSWNFMNFQSSNYAAVQMEFTTPKSYANTKVNIGIVTDNEKILVATIDNEVVHLNSEVDSVGWPVPKQIEFKFPVGGYKVTGELKNMIERIDVMAEIPQFVKNIVNGVAGAKPYIYQYSNEFEIEENGKAPEKGIGFTEVTFISE</sequence>
<accession>A0AAD5BIV5</accession>
<name>A0AAD5BIV5_9ASCO</name>
<evidence type="ECO:0000256" key="2">
    <source>
        <dbReference type="ARBA" id="ARBA00009069"/>
    </source>
</evidence>
<feature type="domain" description="Svf1-like C-terminal" evidence="5">
    <location>
        <begin position="325"/>
        <end position="475"/>
    </location>
</feature>
<dbReference type="GO" id="GO:0006979">
    <property type="term" value="P:response to oxidative stress"/>
    <property type="evidence" value="ECO:0007669"/>
    <property type="project" value="InterPro"/>
</dbReference>
<organism evidence="6 7">
    <name type="scientific">Candida theae</name>
    <dbReference type="NCBI Taxonomy" id="1198502"/>
    <lineage>
        <taxon>Eukaryota</taxon>
        <taxon>Fungi</taxon>
        <taxon>Dikarya</taxon>
        <taxon>Ascomycota</taxon>
        <taxon>Saccharomycotina</taxon>
        <taxon>Pichiomycetes</taxon>
        <taxon>Debaryomycetaceae</taxon>
        <taxon>Candida/Lodderomyces clade</taxon>
        <taxon>Candida</taxon>
    </lineage>
</organism>
<dbReference type="Pfam" id="PF17187">
    <property type="entry name" value="Svf1_C"/>
    <property type="match status" value="1"/>
</dbReference>
<dbReference type="InterPro" id="IPR051385">
    <property type="entry name" value="Ceramide-binding_SVF1"/>
</dbReference>
<evidence type="ECO:0000313" key="7">
    <source>
        <dbReference type="Proteomes" id="UP001204833"/>
    </source>
</evidence>
<dbReference type="Proteomes" id="UP001204833">
    <property type="component" value="Unassembled WGS sequence"/>
</dbReference>
<dbReference type="SUPFAM" id="SSF159245">
    <property type="entry name" value="AttH-like"/>
    <property type="match status" value="1"/>
</dbReference>
<dbReference type="Pfam" id="PF08622">
    <property type="entry name" value="Svf1"/>
    <property type="match status" value="1"/>
</dbReference>
<dbReference type="RefSeq" id="XP_051610924.1">
    <property type="nucleotide sequence ID" value="XM_051755150.1"/>
</dbReference>
<dbReference type="InterPro" id="IPR033394">
    <property type="entry name" value="Svf1-like_C"/>
</dbReference>
<dbReference type="PANTHER" id="PTHR47107">
    <property type="entry name" value="SVF1-LIKE PROTEIN YDR222W-RELATED"/>
    <property type="match status" value="1"/>
</dbReference>
<comment type="caution">
    <text evidence="6">The sequence shown here is derived from an EMBL/GenBank/DDBJ whole genome shotgun (WGS) entry which is preliminary data.</text>
</comment>
<dbReference type="InterPro" id="IPR013931">
    <property type="entry name" value="Svf1-like_N"/>
</dbReference>
<evidence type="ECO:0000259" key="5">
    <source>
        <dbReference type="Pfam" id="PF17187"/>
    </source>
</evidence>
<evidence type="ECO:0000313" key="6">
    <source>
        <dbReference type="EMBL" id="KAI5966695.1"/>
    </source>
</evidence>
<dbReference type="GeneID" id="76148718"/>
<keyword evidence="3" id="KW-0963">Cytoplasm</keyword>
<protein>
    <submittedName>
        <fullName evidence="6">SVF1</fullName>
    </submittedName>
</protein>
<comment type="subcellular location">
    <subcellularLocation>
        <location evidence="1">Cytoplasm</location>
    </subcellularLocation>
</comment>
<dbReference type="AlphaFoldDB" id="A0AAD5BIV5"/>